<comment type="caution">
    <text evidence="6">The sequence shown here is derived from an EMBL/GenBank/DDBJ whole genome shotgun (WGS) entry which is preliminary data.</text>
</comment>
<keyword evidence="7" id="KW-1185">Reference proteome</keyword>
<dbReference type="PANTHER" id="PTHR30097">
    <property type="entry name" value="CATION EFFLUX SYSTEM PROTEIN CUSB"/>
    <property type="match status" value="1"/>
</dbReference>
<dbReference type="PANTHER" id="PTHR30097:SF4">
    <property type="entry name" value="SLR6042 PROTEIN"/>
    <property type="match status" value="1"/>
</dbReference>
<dbReference type="EMBL" id="JAUEIF010000004">
    <property type="protein sequence ID" value="MDN0025127.1"/>
    <property type="molecule type" value="Genomic_DNA"/>
</dbReference>
<evidence type="ECO:0000256" key="3">
    <source>
        <dbReference type="SAM" id="MobiDB-lite"/>
    </source>
</evidence>
<gene>
    <name evidence="5" type="ORF">QVN81_08495</name>
    <name evidence="6" type="ORF">QVN84_06280</name>
</gene>
<reference evidence="6" key="2">
    <citation type="submission" date="2023-08" db="EMBL/GenBank/DDBJ databases">
        <title>Identification and characterization of horizontal gene transfer across gut microbiota members of farm animals based on homology search.</title>
        <authorList>
            <person name="Schwarzerova J."/>
            <person name="Nykrynova M."/>
            <person name="Jureckova K."/>
            <person name="Cejkova D."/>
            <person name="Rychlik I."/>
        </authorList>
    </citation>
    <scope>NUCLEOTIDE SEQUENCE</scope>
    <source>
        <strain evidence="6">ET15</strain>
        <strain evidence="5">ET37</strain>
    </source>
</reference>
<dbReference type="GO" id="GO:0015679">
    <property type="term" value="P:plasma membrane copper ion transport"/>
    <property type="evidence" value="ECO:0007669"/>
    <property type="project" value="TreeGrafter"/>
</dbReference>
<dbReference type="Gene3D" id="2.40.30.170">
    <property type="match status" value="1"/>
</dbReference>
<evidence type="ECO:0000313" key="7">
    <source>
        <dbReference type="Proteomes" id="UP001167831"/>
    </source>
</evidence>
<dbReference type="InterPro" id="IPR051909">
    <property type="entry name" value="MFP_Cation_Efflux"/>
</dbReference>
<dbReference type="Gene3D" id="1.10.287.470">
    <property type="entry name" value="Helix hairpin bin"/>
    <property type="match status" value="1"/>
</dbReference>
<dbReference type="GO" id="GO:0060003">
    <property type="term" value="P:copper ion export"/>
    <property type="evidence" value="ECO:0007669"/>
    <property type="project" value="TreeGrafter"/>
</dbReference>
<feature type="compositionally biased region" description="Basic and acidic residues" evidence="3">
    <location>
        <begin position="23"/>
        <end position="47"/>
    </location>
</feature>
<name>A0AAW7JI09_9BACT</name>
<dbReference type="GO" id="GO:0016020">
    <property type="term" value="C:membrane"/>
    <property type="evidence" value="ECO:0007669"/>
    <property type="project" value="InterPro"/>
</dbReference>
<dbReference type="Pfam" id="PF25975">
    <property type="entry name" value="CzcB_C"/>
    <property type="match status" value="1"/>
</dbReference>
<dbReference type="PROSITE" id="PS51257">
    <property type="entry name" value="PROKAR_LIPOPROTEIN"/>
    <property type="match status" value="1"/>
</dbReference>
<feature type="domain" description="CzcB-like C-terminal circularly permuted SH3-like" evidence="4">
    <location>
        <begin position="314"/>
        <end position="374"/>
    </location>
</feature>
<dbReference type="SUPFAM" id="SSF111369">
    <property type="entry name" value="HlyD-like secretion proteins"/>
    <property type="match status" value="1"/>
</dbReference>
<dbReference type="EMBL" id="JAUEIE010000008">
    <property type="protein sequence ID" value="MDN0023053.1"/>
    <property type="molecule type" value="Genomic_DNA"/>
</dbReference>
<comment type="similarity">
    <text evidence="1">Belongs to the membrane fusion protein (MFP) (TC 8.A.1) family.</text>
</comment>
<dbReference type="NCBIfam" id="TIGR01730">
    <property type="entry name" value="RND_mfp"/>
    <property type="match status" value="1"/>
</dbReference>
<evidence type="ECO:0000313" key="5">
    <source>
        <dbReference type="EMBL" id="MDN0023053.1"/>
    </source>
</evidence>
<dbReference type="RefSeq" id="WP_273530961.1">
    <property type="nucleotide sequence ID" value="NZ_CALUKV010000002.1"/>
</dbReference>
<dbReference type="AlphaFoldDB" id="A0AAW7JI09"/>
<feature type="region of interest" description="Disordered" evidence="3">
    <location>
        <begin position="21"/>
        <end position="47"/>
    </location>
</feature>
<dbReference type="Proteomes" id="UP001167831">
    <property type="component" value="Unassembled WGS sequence"/>
</dbReference>
<evidence type="ECO:0000313" key="8">
    <source>
        <dbReference type="Proteomes" id="UP001168478"/>
    </source>
</evidence>
<organism evidence="6 8">
    <name type="scientific">Leyella lascolaii</name>
    <dbReference type="NCBI Taxonomy" id="1776379"/>
    <lineage>
        <taxon>Bacteria</taxon>
        <taxon>Pseudomonadati</taxon>
        <taxon>Bacteroidota</taxon>
        <taxon>Bacteroidia</taxon>
        <taxon>Bacteroidales</taxon>
        <taxon>Prevotellaceae</taxon>
        <taxon>Leyella</taxon>
    </lineage>
</organism>
<protein>
    <submittedName>
        <fullName evidence="6">Efflux RND transporter periplasmic adaptor subunit</fullName>
    </submittedName>
</protein>
<sequence length="389" mass="41277">MNKSTLIAGVMAFVAFTSCHSGKSGDHGEDIHAGEEHVESGENKKEEAHAGEIVLPVEKAKAAGVVAEVINPGDFQTVIQASGSLQSASGDETSVAATMSGVVRLLRAMPEGARVGSGQALFVISSEHMQNGDPADRARVAYETARSEYERARKLVKDRIISEKEFNTIKENYDIARIEQKALAGAKGKTGVTVASPAAGYVVQCLVKNGDYVTAGQPLMSITRNRKLYLVADVPARHLSEIGQVRTARFVSSYGGELYDISKLNGRTVAYGRTTVAGSSYVPVTFEFDSTDGLLPGMAVTAYLVTGTRGGVMSVPETALTEEEGTKYVYVRLDDNCYAKREVRTGAGNGERIEITGGLKPGETVVTKGAIHVKLASASNAIPAHTHSH</sequence>
<proteinExistence type="inferred from homology"/>
<dbReference type="FunFam" id="2.40.420.20:FF:000006">
    <property type="entry name" value="RND family efflux transporter MFP subunit"/>
    <property type="match status" value="1"/>
</dbReference>
<dbReference type="Proteomes" id="UP001168478">
    <property type="component" value="Unassembled WGS sequence"/>
</dbReference>
<reference evidence="6" key="1">
    <citation type="submission" date="2023-06" db="EMBL/GenBank/DDBJ databases">
        <authorList>
            <person name="Zeman M."/>
            <person name="Kubasova T."/>
            <person name="Jahodarova E."/>
            <person name="Nykrynova M."/>
            <person name="Rychlik I."/>
        </authorList>
    </citation>
    <scope>NUCLEOTIDE SEQUENCE</scope>
    <source>
        <strain evidence="6">ET15</strain>
        <strain evidence="5">ET37</strain>
    </source>
</reference>
<evidence type="ECO:0000256" key="2">
    <source>
        <dbReference type="ARBA" id="ARBA00022448"/>
    </source>
</evidence>
<dbReference type="GO" id="GO:0022857">
    <property type="term" value="F:transmembrane transporter activity"/>
    <property type="evidence" value="ECO:0007669"/>
    <property type="project" value="InterPro"/>
</dbReference>
<evidence type="ECO:0000256" key="1">
    <source>
        <dbReference type="ARBA" id="ARBA00009477"/>
    </source>
</evidence>
<evidence type="ECO:0000259" key="4">
    <source>
        <dbReference type="Pfam" id="PF25975"/>
    </source>
</evidence>
<dbReference type="GO" id="GO:0030313">
    <property type="term" value="C:cell envelope"/>
    <property type="evidence" value="ECO:0007669"/>
    <property type="project" value="TreeGrafter"/>
</dbReference>
<keyword evidence="2" id="KW-0813">Transport</keyword>
<dbReference type="InterPro" id="IPR006143">
    <property type="entry name" value="RND_pump_MFP"/>
</dbReference>
<dbReference type="Gene3D" id="2.40.420.20">
    <property type="match status" value="1"/>
</dbReference>
<accession>A0AAW7JI09</accession>
<evidence type="ECO:0000313" key="6">
    <source>
        <dbReference type="EMBL" id="MDN0025127.1"/>
    </source>
</evidence>
<dbReference type="InterPro" id="IPR058649">
    <property type="entry name" value="CzcB_C"/>
</dbReference>